<keyword evidence="1" id="KW-0472">Membrane</keyword>
<keyword evidence="1" id="KW-0812">Transmembrane</keyword>
<feature type="transmembrane region" description="Helical" evidence="1">
    <location>
        <begin position="12"/>
        <end position="32"/>
    </location>
</feature>
<dbReference type="GeneID" id="41588353"/>
<accession>A0A1N5UTY1</accession>
<keyword evidence="1" id="KW-1133">Transmembrane helix</keyword>
<gene>
    <name evidence="2" type="ORF">CSP5_1093</name>
</gene>
<sequence length="138" mass="15264">MKIENSTKYYSVLIGSLFIIIWGIISFINYIIQYDYITNYFSGGPFINPTEEAVLSVEHTIVIMLILLLLSVILVIIAVKFAKNSFKNAKLSGRNGMAILIIGIILFSFGAGDYIGSILIILGGFAFFAKEGDIIVRD</sequence>
<evidence type="ECO:0000313" key="3">
    <source>
        <dbReference type="Proteomes" id="UP000195607"/>
    </source>
</evidence>
<proteinExistence type="predicted"/>
<feature type="transmembrane region" description="Helical" evidence="1">
    <location>
        <begin position="99"/>
        <end position="128"/>
    </location>
</feature>
<dbReference type="AlphaFoldDB" id="A0A1N5UTY1"/>
<dbReference type="EMBL" id="LT671858">
    <property type="protein sequence ID" value="SIM63475.1"/>
    <property type="molecule type" value="Genomic_DNA"/>
</dbReference>
<organism evidence="2 3">
    <name type="scientific">Cuniculiplasma divulgatum</name>
    <dbReference type="NCBI Taxonomy" id="1673428"/>
    <lineage>
        <taxon>Archaea</taxon>
        <taxon>Methanobacteriati</taxon>
        <taxon>Thermoplasmatota</taxon>
        <taxon>Thermoplasmata</taxon>
        <taxon>Thermoplasmatales</taxon>
        <taxon>Cuniculiplasmataceae</taxon>
        <taxon>Cuniculiplasma</taxon>
    </lineage>
</organism>
<reference evidence="2 3" key="1">
    <citation type="submission" date="2016-04" db="EMBL/GenBank/DDBJ databases">
        <authorList>
            <person name="Evans L.H."/>
            <person name="Alamgir A."/>
            <person name="Owens N."/>
            <person name="Weber N.D."/>
            <person name="Virtaneva K."/>
            <person name="Barbian K."/>
            <person name="Babar A."/>
            <person name="Rosenke K."/>
        </authorList>
    </citation>
    <scope>NUCLEOTIDE SEQUENCE [LARGE SCALE GENOMIC DNA]</scope>
    <source>
        <strain evidence="3">S5(T) (JCM 30642 \VKM B-2941)</strain>
    </source>
</reference>
<protein>
    <submittedName>
        <fullName evidence="2">Multipass membrane protein</fullName>
    </submittedName>
</protein>
<name>A0A1N5UTY1_9ARCH</name>
<evidence type="ECO:0000256" key="1">
    <source>
        <dbReference type="SAM" id="Phobius"/>
    </source>
</evidence>
<dbReference type="Proteomes" id="UP000195607">
    <property type="component" value="Chromosome I"/>
</dbReference>
<feature type="transmembrane region" description="Helical" evidence="1">
    <location>
        <begin position="61"/>
        <end position="79"/>
    </location>
</feature>
<dbReference type="RefSeq" id="WP_148689802.1">
    <property type="nucleotide sequence ID" value="NZ_LT671858.1"/>
</dbReference>
<evidence type="ECO:0000313" key="2">
    <source>
        <dbReference type="EMBL" id="SIM63475.1"/>
    </source>
</evidence>